<reference evidence="1 2" key="1">
    <citation type="submission" date="2018-02" db="EMBL/GenBank/DDBJ databases">
        <title>Genome sequences of Apibacter spp., gut symbionts of Asian honey bees.</title>
        <authorList>
            <person name="Kwong W.K."/>
            <person name="Steele M.I."/>
            <person name="Moran N.A."/>
        </authorList>
    </citation>
    <scope>NUCLEOTIDE SEQUENCE [LARGE SCALE GENOMIC DNA]</scope>
    <source>
        <strain evidence="2">wkB301</strain>
    </source>
</reference>
<dbReference type="AlphaFoldDB" id="A0A2S8A4H6"/>
<accession>A0A2S8A4H6</accession>
<proteinExistence type="predicted"/>
<dbReference type="Proteomes" id="UP000238042">
    <property type="component" value="Unassembled WGS sequence"/>
</dbReference>
<gene>
    <name evidence="1" type="ORF">C4S77_12495</name>
</gene>
<evidence type="ECO:0000313" key="1">
    <source>
        <dbReference type="EMBL" id="PQL89455.1"/>
    </source>
</evidence>
<comment type="caution">
    <text evidence="1">The sequence shown here is derived from an EMBL/GenBank/DDBJ whole genome shotgun (WGS) entry which is preliminary data.</text>
</comment>
<keyword evidence="2" id="KW-1185">Reference proteome</keyword>
<dbReference type="EMBL" id="PSZM01000047">
    <property type="protein sequence ID" value="PQL89455.1"/>
    <property type="molecule type" value="Genomic_DNA"/>
</dbReference>
<name>A0A2S8A4H6_9FLAO</name>
<protein>
    <submittedName>
        <fullName evidence="1">Uncharacterized protein</fullName>
    </submittedName>
</protein>
<evidence type="ECO:0000313" key="2">
    <source>
        <dbReference type="Proteomes" id="UP000238042"/>
    </source>
</evidence>
<organism evidence="1 2">
    <name type="scientific">Apibacter adventoris</name>
    <dbReference type="NCBI Taxonomy" id="1679466"/>
    <lineage>
        <taxon>Bacteria</taxon>
        <taxon>Pseudomonadati</taxon>
        <taxon>Bacteroidota</taxon>
        <taxon>Flavobacteriia</taxon>
        <taxon>Flavobacteriales</taxon>
        <taxon>Weeksellaceae</taxon>
        <taxon>Apibacter</taxon>
    </lineage>
</organism>
<sequence>MCRIQITGFGKTSDRENEFIEGEWTLRKIILRKKLISNKCVFEDEKEVDKSLNIKISNIGIEENNLLIAYRKPDNNRIFIFNRLDTLNGEYYLRRINFSREKYFALKSMQYQYYKNDSIEGYLSVELLFFRDKVPDKIKKYIEKETTINTLLKKQDTIDFDK</sequence>